<dbReference type="PANTHER" id="PTHR13794">
    <property type="entry name" value="ENOLASE SUPERFAMILY, MANDELATE RACEMASE"/>
    <property type="match status" value="1"/>
</dbReference>
<organism evidence="5 6">
    <name type="scientific">Oceanibacterium hippocampi</name>
    <dbReference type="NCBI Taxonomy" id="745714"/>
    <lineage>
        <taxon>Bacteria</taxon>
        <taxon>Pseudomonadati</taxon>
        <taxon>Pseudomonadota</taxon>
        <taxon>Alphaproteobacteria</taxon>
        <taxon>Sneathiellales</taxon>
        <taxon>Sneathiellaceae</taxon>
        <taxon>Oceanibacterium</taxon>
    </lineage>
</organism>
<dbReference type="CDD" id="cd03316">
    <property type="entry name" value="MR_like"/>
    <property type="match status" value="1"/>
</dbReference>
<dbReference type="GO" id="GO:0009063">
    <property type="term" value="P:amino acid catabolic process"/>
    <property type="evidence" value="ECO:0007669"/>
    <property type="project" value="InterPro"/>
</dbReference>
<keyword evidence="6" id="KW-1185">Reference proteome</keyword>
<protein>
    <submittedName>
        <fullName evidence="5">Muconate cycloisomerase 1</fullName>
        <ecNumber evidence="5">5.5.1.1</ecNumber>
    </submittedName>
</protein>
<dbReference type="Gene3D" id="3.20.20.120">
    <property type="entry name" value="Enolase-like C-terminal domain"/>
    <property type="match status" value="1"/>
</dbReference>
<dbReference type="Pfam" id="PF13378">
    <property type="entry name" value="MR_MLE_C"/>
    <property type="match status" value="1"/>
</dbReference>
<dbReference type="InterPro" id="IPR018110">
    <property type="entry name" value="Mandel_Rmase/mucon_lact_enz_CS"/>
</dbReference>
<dbReference type="InterPro" id="IPR029065">
    <property type="entry name" value="Enolase_C-like"/>
</dbReference>
<dbReference type="Pfam" id="PF02746">
    <property type="entry name" value="MR_MLE_N"/>
    <property type="match status" value="1"/>
</dbReference>
<dbReference type="PANTHER" id="PTHR13794:SF58">
    <property type="entry name" value="MITOCHONDRIAL ENOLASE SUPERFAMILY MEMBER 1"/>
    <property type="match status" value="1"/>
</dbReference>
<name>A0A1Y5U0K7_9PROT</name>
<dbReference type="EC" id="5.5.1.1" evidence="5"/>
<evidence type="ECO:0000259" key="4">
    <source>
        <dbReference type="SMART" id="SM00922"/>
    </source>
</evidence>
<dbReference type="PROSITE" id="PS00909">
    <property type="entry name" value="MR_MLE_2"/>
    <property type="match status" value="1"/>
</dbReference>
<evidence type="ECO:0000256" key="1">
    <source>
        <dbReference type="ARBA" id="ARBA00001946"/>
    </source>
</evidence>
<evidence type="ECO:0000313" key="5">
    <source>
        <dbReference type="EMBL" id="SLN77810.1"/>
    </source>
</evidence>
<dbReference type="GO" id="GO:0000287">
    <property type="term" value="F:magnesium ion binding"/>
    <property type="evidence" value="ECO:0007669"/>
    <property type="project" value="TreeGrafter"/>
</dbReference>
<dbReference type="SFLD" id="SFLDS00001">
    <property type="entry name" value="Enolase"/>
    <property type="match status" value="1"/>
</dbReference>
<feature type="domain" description="Mandelate racemase/muconate lactonizing enzyme C-terminal" evidence="4">
    <location>
        <begin position="150"/>
        <end position="239"/>
    </location>
</feature>
<proteinExistence type="predicted"/>
<dbReference type="FunCoup" id="A0A1Y5U0K7">
    <property type="interactions" value="73"/>
</dbReference>
<dbReference type="InterPro" id="IPR013342">
    <property type="entry name" value="Mandelate_racemase_C"/>
</dbReference>
<dbReference type="SUPFAM" id="SSF51604">
    <property type="entry name" value="Enolase C-terminal domain-like"/>
    <property type="match status" value="1"/>
</dbReference>
<keyword evidence="5" id="KW-0413">Isomerase</keyword>
<keyword evidence="2" id="KW-0479">Metal-binding</keyword>
<gene>
    <name evidence="5" type="primary">catB</name>
    <name evidence="5" type="ORF">OCH7691_04557</name>
</gene>
<dbReference type="InterPro" id="IPR013341">
    <property type="entry name" value="Mandelate_racemase_N_dom"/>
</dbReference>
<dbReference type="RefSeq" id="WP_085885886.1">
    <property type="nucleotide sequence ID" value="NZ_FWFR01000010.1"/>
</dbReference>
<dbReference type="SMART" id="SM00922">
    <property type="entry name" value="MR_MLE"/>
    <property type="match status" value="1"/>
</dbReference>
<dbReference type="SUPFAM" id="SSF54826">
    <property type="entry name" value="Enolase N-terminal domain-like"/>
    <property type="match status" value="1"/>
</dbReference>
<dbReference type="EMBL" id="FWFR01000010">
    <property type="protein sequence ID" value="SLN77810.1"/>
    <property type="molecule type" value="Genomic_DNA"/>
</dbReference>
<dbReference type="Gene3D" id="3.30.390.10">
    <property type="entry name" value="Enolase-like, N-terminal domain"/>
    <property type="match status" value="1"/>
</dbReference>
<dbReference type="Proteomes" id="UP000193200">
    <property type="component" value="Unassembled WGS sequence"/>
</dbReference>
<dbReference type="GO" id="GO:0016836">
    <property type="term" value="F:hydro-lyase activity"/>
    <property type="evidence" value="ECO:0007669"/>
    <property type="project" value="TreeGrafter"/>
</dbReference>
<dbReference type="InParanoid" id="A0A1Y5U0K7"/>
<comment type="cofactor">
    <cofactor evidence="1">
        <name>Mg(2+)</name>
        <dbReference type="ChEBI" id="CHEBI:18420"/>
    </cofactor>
</comment>
<reference evidence="5 6" key="1">
    <citation type="submission" date="2017-03" db="EMBL/GenBank/DDBJ databases">
        <authorList>
            <person name="Afonso C.L."/>
            <person name="Miller P.J."/>
            <person name="Scott M.A."/>
            <person name="Spackman E."/>
            <person name="Goraichik I."/>
            <person name="Dimitrov K.M."/>
            <person name="Suarez D.L."/>
            <person name="Swayne D.E."/>
        </authorList>
    </citation>
    <scope>NUCLEOTIDE SEQUENCE [LARGE SCALE GENOMIC DNA]</scope>
    <source>
        <strain evidence="5 6">CECT 7691</strain>
    </source>
</reference>
<keyword evidence="3" id="KW-0460">Magnesium</keyword>
<dbReference type="InterPro" id="IPR029017">
    <property type="entry name" value="Enolase-like_N"/>
</dbReference>
<dbReference type="GO" id="GO:0016052">
    <property type="term" value="P:carbohydrate catabolic process"/>
    <property type="evidence" value="ECO:0007669"/>
    <property type="project" value="TreeGrafter"/>
</dbReference>
<evidence type="ECO:0000256" key="3">
    <source>
        <dbReference type="ARBA" id="ARBA00022842"/>
    </source>
</evidence>
<dbReference type="GO" id="GO:0018849">
    <property type="term" value="F:muconate cycloisomerase activity"/>
    <property type="evidence" value="ECO:0007669"/>
    <property type="project" value="UniProtKB-EC"/>
</dbReference>
<dbReference type="OrthoDB" id="9802699at2"/>
<evidence type="ECO:0000313" key="6">
    <source>
        <dbReference type="Proteomes" id="UP000193200"/>
    </source>
</evidence>
<sequence>MSTATVEKIEAIQLDIPFSQYGPPAGFGGTNWTTANYLIVAVTASDGIVGYGEAFGYNAIPATRAALEKTVAPLLLGKPCENIGACMAALEKPLHIFGRSGPVQYALSGLDIALWDMAGKRAGISVARMLGHGGRGGVRAYASLLKAGEAKPLQKVCVALAEEGHTAIKLHETEPGLAIAAREALGPAADLMLDVNCAWDVPGAREAAGRLVPARLKWLEEPVWPPENVAGLLQVSGIGPEIAAGENCANAVAFDELASSAALAYLQPSVTKVGGISAFLRIGHLAAVRGKRLAPHSPYFGPGLLATLQMAAVFADIEMVEYFGVRLEAPIFGGIELPDDRGILAIPDGPGLGADPDPDVMRRYRAN</sequence>
<evidence type="ECO:0000256" key="2">
    <source>
        <dbReference type="ARBA" id="ARBA00022723"/>
    </source>
</evidence>
<accession>A0A1Y5U0K7</accession>
<dbReference type="AlphaFoldDB" id="A0A1Y5U0K7"/>
<dbReference type="InterPro" id="IPR046945">
    <property type="entry name" value="RHMD-like"/>
</dbReference>
<dbReference type="InterPro" id="IPR036849">
    <property type="entry name" value="Enolase-like_C_sf"/>
</dbReference>